<dbReference type="OrthoDB" id="1046782at2759"/>
<gene>
    <name evidence="3" type="ORF">CONLIGDRAFT_412713</name>
</gene>
<dbReference type="Gene3D" id="3.20.20.80">
    <property type="entry name" value="Glycosidases"/>
    <property type="match status" value="1"/>
</dbReference>
<sequence length="669" mass="70045">MFFSASSSRLAGLVNLLAFALLACAAPASQSNAIELEGRAAASKYVFAHFIVGVVSDRTGPADWDADMQRAKAMGIDAFALNIGTDSYTDQQLGYAYTSAANNGIQCFISFDFNWYNAATSAAAVGQKIAAYASKPAQLKIGGKVFASSFLGDGLDVAAMRQAAGVDVYWAPNYYPGGSDVSKIDAALSWMAWPNNGANAAPSPGANYSVEYDDALYTTWLNGKPYVAPVSPWFSTHFGREVSYSKNWVFPSDLLWFNRWQNILTSKPAFIEIISWNDYGESHYVGPLSSKHTDDGSSKWVNDMPHNAWLEMAKPFITAYKNGAASPNAYVTQDQLIYWYRPTPKSVNCDATDTTTGGRPDGWDQMSDSVFVVALLTSAGTVTVTSGSNTVSFNAPAGATAFQVPMGVGAQTFTLTRRSTTLLSGRSLRDVSNVCPCGIYNFNAYVGMLPAGPSDPLGADGLSALTNGLKVTTCLAKPSLGTAYYGSVGASATPTSTSTSKATTSTSKPTTSTSKSTTSTSKPATSTSTTSKKTTSTTSTTPKPTSTSTSKATTSTTKPATTSKPASTSSTSTLKTTTTAPLQTTYCVGGKNAPGTSGNLAGLCAYACAHNYCPAGPCVCTRYARAAPAQDKALNVGGCVQPGLDASYTGLCSYSCNRGYCPAGACYQC</sequence>
<reference evidence="3 4" key="1">
    <citation type="submission" date="2016-10" db="EMBL/GenBank/DDBJ databases">
        <title>Draft genome sequence of Coniochaeta ligniaria NRRL30616, a lignocellulolytic fungus for bioabatement of inhibitors in plant biomass hydrolysates.</title>
        <authorList>
            <consortium name="DOE Joint Genome Institute"/>
            <person name="Jimenez D.J."/>
            <person name="Hector R.E."/>
            <person name="Riley R."/>
            <person name="Sun H."/>
            <person name="Grigoriev I.V."/>
            <person name="Van Elsas J.D."/>
            <person name="Nichols N.N."/>
        </authorList>
    </citation>
    <scope>NUCLEOTIDE SEQUENCE [LARGE SCALE GENOMIC DNA]</scope>
    <source>
        <strain evidence="3 4">NRRL 30616</strain>
    </source>
</reference>
<keyword evidence="2" id="KW-0732">Signal</keyword>
<dbReference type="InterPro" id="IPR051298">
    <property type="entry name" value="Heme_transport/Cell_adhesion"/>
</dbReference>
<dbReference type="PANTHER" id="PTHR22917:SF6">
    <property type="entry name" value="EG:8D8.2 PROTEIN-RELATED"/>
    <property type="match status" value="1"/>
</dbReference>
<dbReference type="Pfam" id="PF03659">
    <property type="entry name" value="Glyco_hydro_71"/>
    <property type="match status" value="1"/>
</dbReference>
<dbReference type="Proteomes" id="UP000182658">
    <property type="component" value="Unassembled WGS sequence"/>
</dbReference>
<name>A0A1J7INT7_9PEZI</name>
<dbReference type="InterPro" id="IPR005197">
    <property type="entry name" value="Glyco_hydro_71"/>
</dbReference>
<accession>A0A1J7INT7</accession>
<evidence type="ECO:0000256" key="2">
    <source>
        <dbReference type="SAM" id="SignalP"/>
    </source>
</evidence>
<dbReference type="STRING" id="1408157.A0A1J7INT7"/>
<feature type="signal peptide" evidence="2">
    <location>
        <begin position="1"/>
        <end position="25"/>
    </location>
</feature>
<dbReference type="PANTHER" id="PTHR22917">
    <property type="entry name" value="HEMOPEXIN DOMAIN-CONTAINING PROTEIN"/>
    <property type="match status" value="1"/>
</dbReference>
<dbReference type="AlphaFoldDB" id="A0A1J7INT7"/>
<dbReference type="EMBL" id="KV875098">
    <property type="protein sequence ID" value="OIW29271.1"/>
    <property type="molecule type" value="Genomic_DNA"/>
</dbReference>
<protein>
    <submittedName>
        <fullName evidence="3">Glycoside hydrolase family 71 protein</fullName>
    </submittedName>
</protein>
<feature type="chain" id="PRO_5012272743" evidence="2">
    <location>
        <begin position="26"/>
        <end position="669"/>
    </location>
</feature>
<feature type="region of interest" description="Disordered" evidence="1">
    <location>
        <begin position="490"/>
        <end position="576"/>
    </location>
</feature>
<organism evidence="3 4">
    <name type="scientific">Coniochaeta ligniaria NRRL 30616</name>
    <dbReference type="NCBI Taxonomy" id="1408157"/>
    <lineage>
        <taxon>Eukaryota</taxon>
        <taxon>Fungi</taxon>
        <taxon>Dikarya</taxon>
        <taxon>Ascomycota</taxon>
        <taxon>Pezizomycotina</taxon>
        <taxon>Sordariomycetes</taxon>
        <taxon>Sordariomycetidae</taxon>
        <taxon>Coniochaetales</taxon>
        <taxon>Coniochaetaceae</taxon>
        <taxon>Coniochaeta</taxon>
    </lineage>
</organism>
<dbReference type="InParanoid" id="A0A1J7INT7"/>
<dbReference type="GO" id="GO:0051118">
    <property type="term" value="F:glucan endo-1,3-alpha-glucosidase activity"/>
    <property type="evidence" value="ECO:0007669"/>
    <property type="project" value="InterPro"/>
</dbReference>
<dbReference type="CDD" id="cd11577">
    <property type="entry name" value="GH71"/>
    <property type="match status" value="1"/>
</dbReference>
<keyword evidence="3" id="KW-0378">Hydrolase</keyword>
<evidence type="ECO:0000313" key="4">
    <source>
        <dbReference type="Proteomes" id="UP000182658"/>
    </source>
</evidence>
<proteinExistence type="predicted"/>
<evidence type="ECO:0000256" key="1">
    <source>
        <dbReference type="SAM" id="MobiDB-lite"/>
    </source>
</evidence>
<evidence type="ECO:0000313" key="3">
    <source>
        <dbReference type="EMBL" id="OIW29271.1"/>
    </source>
</evidence>
<keyword evidence="4" id="KW-1185">Reference proteome</keyword>